<reference evidence="2" key="2">
    <citation type="submission" date="2014-07" db="EMBL/GenBank/DDBJ databases">
        <authorList>
            <person name="Hull J."/>
        </authorList>
    </citation>
    <scope>NUCLEOTIDE SEQUENCE</scope>
</reference>
<accession>A0A0A9X436</accession>
<name>A0A0A9X436_LYGHE</name>
<feature type="non-terminal residue" evidence="2">
    <location>
        <position position="1"/>
    </location>
</feature>
<reference evidence="2" key="1">
    <citation type="journal article" date="2014" name="PLoS ONE">
        <title>Transcriptome-Based Identification of ABC Transporters in the Western Tarnished Plant Bug Lygus hesperus.</title>
        <authorList>
            <person name="Hull J.J."/>
            <person name="Chaney K."/>
            <person name="Geib S.M."/>
            <person name="Fabrick J.A."/>
            <person name="Brent C.S."/>
            <person name="Walsh D."/>
            <person name="Lavine L.C."/>
        </authorList>
    </citation>
    <scope>NUCLEOTIDE SEQUENCE</scope>
</reference>
<dbReference type="AlphaFoldDB" id="A0A0A9X436"/>
<evidence type="ECO:0000313" key="2">
    <source>
        <dbReference type="EMBL" id="JAG13538.1"/>
    </source>
</evidence>
<feature type="signal peptide" evidence="1">
    <location>
        <begin position="1"/>
        <end position="31"/>
    </location>
</feature>
<organism evidence="2">
    <name type="scientific">Lygus hesperus</name>
    <name type="common">Western plant bug</name>
    <dbReference type="NCBI Taxonomy" id="30085"/>
    <lineage>
        <taxon>Eukaryota</taxon>
        <taxon>Metazoa</taxon>
        <taxon>Ecdysozoa</taxon>
        <taxon>Arthropoda</taxon>
        <taxon>Hexapoda</taxon>
        <taxon>Insecta</taxon>
        <taxon>Pterygota</taxon>
        <taxon>Neoptera</taxon>
        <taxon>Paraneoptera</taxon>
        <taxon>Hemiptera</taxon>
        <taxon>Heteroptera</taxon>
        <taxon>Panheteroptera</taxon>
        <taxon>Cimicomorpha</taxon>
        <taxon>Miridae</taxon>
        <taxon>Mirini</taxon>
        <taxon>Lygus</taxon>
    </lineage>
</organism>
<protein>
    <submittedName>
        <fullName evidence="2">Plasma membrane fusion protein PRM1</fullName>
    </submittedName>
</protein>
<feature type="chain" id="PRO_5002051098" evidence="1">
    <location>
        <begin position="32"/>
        <end position="241"/>
    </location>
</feature>
<evidence type="ECO:0000256" key="1">
    <source>
        <dbReference type="SAM" id="SignalP"/>
    </source>
</evidence>
<dbReference type="EMBL" id="GBHO01030066">
    <property type="protein sequence ID" value="JAG13538.1"/>
    <property type="molecule type" value="Transcribed_RNA"/>
</dbReference>
<gene>
    <name evidence="2" type="primary">PRM1_3</name>
    <name evidence="2" type="ORF">CM83_50953</name>
</gene>
<proteinExistence type="predicted"/>
<sequence length="241" mass="24274">SNRLSLQNTGKCITNMIAFFFFLVVTAGSLAEGGSIGNRLHRVNQTMQTVVSDVGNTVNQVLDLGNNTVSSGADLVSSGSNQLTNVGINGLDAVADIAQQGWTIQQDTVNSVLNIANSLPVWGKIVSKPNGVISEMVNASSDLGRNLVNFGVGSGQAGLGISNAGISIAAETAASAASEITGKLKGMYGKGSNLISNGISSGIDSTSSALQKIGGLFSWAGGKVESSATLPSSTSSSSSSS</sequence>
<keyword evidence="1" id="KW-0732">Signal</keyword>